<comment type="caution">
    <text evidence="3">The sequence shown here is derived from an EMBL/GenBank/DDBJ whole genome shotgun (WGS) entry which is preliminary data.</text>
</comment>
<sequence length="100" mass="11319">MLCPSVIRVPRADIDETRLHPVEGRTVCPYKGLCHYYGIGDQDRAVWSYRTAYREVDRIGDMVSFEPDHVEGTLDGRRLHVEPGPKAISHGLDADEAKVR</sequence>
<name>A0A640SCK9_9ACTN</name>
<dbReference type="AlphaFoldDB" id="A0A640SCK9"/>
<dbReference type="InterPro" id="IPR038694">
    <property type="entry name" value="DUF427_sf"/>
</dbReference>
<feature type="domain" description="DUF427" evidence="2">
    <location>
        <begin position="5"/>
        <end position="67"/>
    </location>
</feature>
<dbReference type="Proteomes" id="UP000435837">
    <property type="component" value="Unassembled WGS sequence"/>
</dbReference>
<feature type="region of interest" description="Disordered" evidence="1">
    <location>
        <begin position="75"/>
        <end position="100"/>
    </location>
</feature>
<gene>
    <name evidence="3" type="ORF">Scani_45140</name>
</gene>
<evidence type="ECO:0000256" key="1">
    <source>
        <dbReference type="SAM" id="MobiDB-lite"/>
    </source>
</evidence>
<dbReference type="PANTHER" id="PTHR34310:SF9">
    <property type="entry name" value="BLR5716 PROTEIN"/>
    <property type="match status" value="1"/>
</dbReference>
<accession>A0A640SCK9</accession>
<organism evidence="3 4">
    <name type="scientific">Streptomyces caniferus</name>
    <dbReference type="NCBI Taxonomy" id="285557"/>
    <lineage>
        <taxon>Bacteria</taxon>
        <taxon>Bacillati</taxon>
        <taxon>Actinomycetota</taxon>
        <taxon>Actinomycetes</taxon>
        <taxon>Kitasatosporales</taxon>
        <taxon>Streptomycetaceae</taxon>
        <taxon>Streptomyces</taxon>
    </lineage>
</organism>
<proteinExistence type="predicted"/>
<dbReference type="InterPro" id="IPR007361">
    <property type="entry name" value="DUF427"/>
</dbReference>
<dbReference type="Pfam" id="PF04248">
    <property type="entry name" value="NTP_transf_9"/>
    <property type="match status" value="1"/>
</dbReference>
<dbReference type="PANTHER" id="PTHR34310">
    <property type="entry name" value="DUF427 DOMAIN PROTEIN (AFU_ORTHOLOGUE AFUA_3G02220)"/>
    <property type="match status" value="1"/>
</dbReference>
<reference evidence="3 4" key="1">
    <citation type="submission" date="2019-12" db="EMBL/GenBank/DDBJ databases">
        <title>Whole genome shotgun sequence of Streptomyces caniferus NBRC 15389.</title>
        <authorList>
            <person name="Ichikawa N."/>
            <person name="Kimura A."/>
            <person name="Kitahashi Y."/>
            <person name="Komaki H."/>
            <person name="Tamura T."/>
        </authorList>
    </citation>
    <scope>NUCLEOTIDE SEQUENCE [LARGE SCALE GENOMIC DNA]</scope>
    <source>
        <strain evidence="3 4">NBRC 15389</strain>
    </source>
</reference>
<protein>
    <recommendedName>
        <fullName evidence="2">DUF427 domain-containing protein</fullName>
    </recommendedName>
</protein>
<evidence type="ECO:0000259" key="2">
    <source>
        <dbReference type="Pfam" id="PF04248"/>
    </source>
</evidence>
<evidence type="ECO:0000313" key="4">
    <source>
        <dbReference type="Proteomes" id="UP000435837"/>
    </source>
</evidence>
<dbReference type="EMBL" id="BLIN01000005">
    <property type="protein sequence ID" value="GFE08246.1"/>
    <property type="molecule type" value="Genomic_DNA"/>
</dbReference>
<dbReference type="Gene3D" id="2.170.150.40">
    <property type="entry name" value="Domain of unknown function (DUF427)"/>
    <property type="match status" value="1"/>
</dbReference>
<evidence type="ECO:0000313" key="3">
    <source>
        <dbReference type="EMBL" id="GFE08246.1"/>
    </source>
</evidence>